<dbReference type="Proteomes" id="UP001519921">
    <property type="component" value="Unassembled WGS sequence"/>
</dbReference>
<feature type="transmembrane region" description="Helical" evidence="10">
    <location>
        <begin position="56"/>
        <end position="74"/>
    </location>
</feature>
<dbReference type="Pfam" id="PF03062">
    <property type="entry name" value="MBOAT"/>
    <property type="match status" value="1"/>
</dbReference>
<keyword evidence="8 9" id="KW-0012">Acyltransferase</keyword>
<evidence type="ECO:0000256" key="4">
    <source>
        <dbReference type="ARBA" id="ARBA00022679"/>
    </source>
</evidence>
<evidence type="ECO:0000256" key="2">
    <source>
        <dbReference type="ARBA" id="ARBA00010323"/>
    </source>
</evidence>
<evidence type="ECO:0000256" key="1">
    <source>
        <dbReference type="ARBA" id="ARBA00004651"/>
    </source>
</evidence>
<keyword evidence="4 9" id="KW-0808">Transferase</keyword>
<organism evidence="11 12">
    <name type="scientific">Clostridium weizhouense</name>
    <dbReference type="NCBI Taxonomy" id="2859781"/>
    <lineage>
        <taxon>Bacteria</taxon>
        <taxon>Bacillati</taxon>
        <taxon>Bacillota</taxon>
        <taxon>Clostridia</taxon>
        <taxon>Eubacteriales</taxon>
        <taxon>Clostridiaceae</taxon>
        <taxon>Clostridium</taxon>
    </lineage>
</organism>
<evidence type="ECO:0000256" key="9">
    <source>
        <dbReference type="PIRNR" id="PIRNR016636"/>
    </source>
</evidence>
<accession>A0ABS7ALY5</accession>
<name>A0ABS7ALY5_9CLOT</name>
<comment type="caution">
    <text evidence="11">The sequence shown here is derived from an EMBL/GenBank/DDBJ whole genome shotgun (WGS) entry which is preliminary data.</text>
</comment>
<evidence type="ECO:0000313" key="11">
    <source>
        <dbReference type="EMBL" id="MBW6408706.1"/>
    </source>
</evidence>
<proteinExistence type="inferred from homology"/>
<comment type="function">
    <text evidence="9">O-acyltransferase that catalyzes D-alanylation of both teichoic acid and lipoteichoic acid (LTA). D-alanylation of LTA plays an important role in modulating the properties of the cell wall in Gram-positive bacteria, influencing the net charge of the cell wall. Catalyzes D-alanylation from DltC carrier protein.</text>
</comment>
<dbReference type="EMBL" id="JAHXPT010000001">
    <property type="protein sequence ID" value="MBW6408706.1"/>
    <property type="molecule type" value="Genomic_DNA"/>
</dbReference>
<evidence type="ECO:0000256" key="5">
    <source>
        <dbReference type="ARBA" id="ARBA00022692"/>
    </source>
</evidence>
<feature type="transmembrane region" description="Helical" evidence="10">
    <location>
        <begin position="106"/>
        <end position="127"/>
    </location>
</feature>
<dbReference type="EC" id="2.3.1.-" evidence="9"/>
<comment type="pathway">
    <text evidence="9">Cell wall biogenesis; lipoteichoic acid biosynthesis.</text>
</comment>
<evidence type="ECO:0000256" key="3">
    <source>
        <dbReference type="ARBA" id="ARBA00022475"/>
    </source>
</evidence>
<dbReference type="PIRSF" id="PIRSF016636">
    <property type="entry name" value="AlgI_DltB"/>
    <property type="match status" value="1"/>
</dbReference>
<dbReference type="NCBIfam" id="TIGR04091">
    <property type="entry name" value="LTA_dltB"/>
    <property type="match status" value="1"/>
</dbReference>
<keyword evidence="6 10" id="KW-1133">Transmembrane helix</keyword>
<keyword evidence="7 9" id="KW-0472">Membrane</keyword>
<feature type="transmembrane region" description="Helical" evidence="10">
    <location>
        <begin position="6"/>
        <end position="27"/>
    </location>
</feature>
<feature type="transmembrane region" description="Helical" evidence="10">
    <location>
        <begin position="228"/>
        <end position="249"/>
    </location>
</feature>
<dbReference type="InterPro" id="IPR051085">
    <property type="entry name" value="MB_O-acyltransferase"/>
</dbReference>
<feature type="transmembrane region" description="Helical" evidence="10">
    <location>
        <begin position="365"/>
        <end position="383"/>
    </location>
</feature>
<comment type="similarity">
    <text evidence="2 9">Belongs to the membrane-bound acyltransferase family.</text>
</comment>
<keyword evidence="5 10" id="KW-0812">Transmembrane</keyword>
<evidence type="ECO:0000256" key="8">
    <source>
        <dbReference type="ARBA" id="ARBA00023315"/>
    </source>
</evidence>
<dbReference type="PIRSF" id="PIRSF500216">
    <property type="entry name" value="DltB"/>
    <property type="match status" value="1"/>
</dbReference>
<gene>
    <name evidence="11" type="primary">dltB</name>
    <name evidence="11" type="ORF">KYD98_01210</name>
</gene>
<dbReference type="PANTHER" id="PTHR13285:SF23">
    <property type="entry name" value="TEICHOIC ACID D-ALANYLTRANSFERASE"/>
    <property type="match status" value="1"/>
</dbReference>
<feature type="transmembrane region" description="Helical" evidence="10">
    <location>
        <begin position="269"/>
        <end position="290"/>
    </location>
</feature>
<evidence type="ECO:0000256" key="6">
    <source>
        <dbReference type="ARBA" id="ARBA00022989"/>
    </source>
</evidence>
<feature type="transmembrane region" description="Helical" evidence="10">
    <location>
        <begin position="139"/>
        <end position="157"/>
    </location>
</feature>
<keyword evidence="12" id="KW-1185">Reference proteome</keyword>
<keyword evidence="3 9" id="KW-1003">Cell membrane</keyword>
<evidence type="ECO:0000256" key="10">
    <source>
        <dbReference type="SAM" id="Phobius"/>
    </source>
</evidence>
<dbReference type="InterPro" id="IPR024024">
    <property type="entry name" value="DltB"/>
</dbReference>
<dbReference type="InterPro" id="IPR024194">
    <property type="entry name" value="Ac/AlaTfrase_AlgI/DltB"/>
</dbReference>
<protein>
    <recommendedName>
        <fullName evidence="9">Teichoic acid D-alanyltransferase</fullName>
        <ecNumber evidence="9">2.3.1.-</ecNumber>
    </recommendedName>
</protein>
<sequence length="384" mass="45667">MKLTQYGDYFYLYLLFVTFIPAILLGLSGINTKYYGIIASIGMTLLIMGNTLGLKLFLMFLVLEIILIYMYLFIRKKTDNKYVYWLFLFSSMLPVISTKVAGVTQYASYVGFIGLSYLNFKVIQMIIEIYDGRITEIKFMSFIYFIMFFPTLSSGPIDRWKRFEDNLNTKIEKDVYINEYLISGLKKIFIAIGYKFILAYLIDTYWLLKIPDNVTIFNSINYMYAYTLYLFFDFAGYSLFAVGTSYIFGIKTPENFNKPFLSKDMKEFWTRWHISLSRWFGDYIFSRFVLNSMRNKRFKNRFIASHVAQIITMFIMGLWHGLTAYYIIYGLYQGSALVLTDIYQRKSKYYKKHKKENWFQIMQRIITFHIVCFGMLVFSGYLFK</sequence>
<reference evidence="11 12" key="1">
    <citation type="submission" date="2021-07" db="EMBL/GenBank/DDBJ databases">
        <title>Clostridium weizhouense sp. nov., an anaerobic bacterium isolated from activated sludge of Petroleum wastewater.</title>
        <authorList>
            <person name="Li Q."/>
        </authorList>
    </citation>
    <scope>NUCLEOTIDE SEQUENCE [LARGE SCALE GENOMIC DNA]</scope>
    <source>
        <strain evidence="11 12">YB-6</strain>
    </source>
</reference>
<dbReference type="RefSeq" id="WP_219777766.1">
    <property type="nucleotide sequence ID" value="NZ_JAHXPT010000001.1"/>
</dbReference>
<dbReference type="PANTHER" id="PTHR13285">
    <property type="entry name" value="ACYLTRANSFERASE"/>
    <property type="match status" value="1"/>
</dbReference>
<evidence type="ECO:0000313" key="12">
    <source>
        <dbReference type="Proteomes" id="UP001519921"/>
    </source>
</evidence>
<feature type="transmembrane region" description="Helical" evidence="10">
    <location>
        <begin position="188"/>
        <end position="208"/>
    </location>
</feature>
<dbReference type="InterPro" id="IPR004299">
    <property type="entry name" value="MBOAT_fam"/>
</dbReference>
<evidence type="ECO:0000256" key="7">
    <source>
        <dbReference type="ARBA" id="ARBA00023136"/>
    </source>
</evidence>
<comment type="subcellular location">
    <subcellularLocation>
        <location evidence="1">Cell membrane</location>
        <topology evidence="1">Multi-pass membrane protein</topology>
    </subcellularLocation>
</comment>